<dbReference type="EMBL" id="MU154541">
    <property type="protein sequence ID" value="KAF9497864.1"/>
    <property type="molecule type" value="Genomic_DNA"/>
</dbReference>
<accession>A0A9P6A4Z0</accession>
<dbReference type="Proteomes" id="UP000807025">
    <property type="component" value="Unassembled WGS sequence"/>
</dbReference>
<evidence type="ECO:0000256" key="1">
    <source>
        <dbReference type="SAM" id="MobiDB-lite"/>
    </source>
</evidence>
<gene>
    <name evidence="2" type="ORF">BDN71DRAFT_1540227</name>
</gene>
<protein>
    <submittedName>
        <fullName evidence="2">Uncharacterized protein</fullName>
    </submittedName>
</protein>
<evidence type="ECO:0000313" key="2">
    <source>
        <dbReference type="EMBL" id="KAF9497864.1"/>
    </source>
</evidence>
<reference evidence="2" key="1">
    <citation type="submission" date="2020-11" db="EMBL/GenBank/DDBJ databases">
        <authorList>
            <consortium name="DOE Joint Genome Institute"/>
            <person name="Ahrendt S."/>
            <person name="Riley R."/>
            <person name="Andreopoulos W."/>
            <person name="Labutti K."/>
            <person name="Pangilinan J."/>
            <person name="Ruiz-Duenas F.J."/>
            <person name="Barrasa J.M."/>
            <person name="Sanchez-Garcia M."/>
            <person name="Camarero S."/>
            <person name="Miyauchi S."/>
            <person name="Serrano A."/>
            <person name="Linde D."/>
            <person name="Babiker R."/>
            <person name="Drula E."/>
            <person name="Ayuso-Fernandez I."/>
            <person name="Pacheco R."/>
            <person name="Padilla G."/>
            <person name="Ferreira P."/>
            <person name="Barriuso J."/>
            <person name="Kellner H."/>
            <person name="Castanera R."/>
            <person name="Alfaro M."/>
            <person name="Ramirez L."/>
            <person name="Pisabarro A.G."/>
            <person name="Kuo A."/>
            <person name="Tritt A."/>
            <person name="Lipzen A."/>
            <person name="He G."/>
            <person name="Yan M."/>
            <person name="Ng V."/>
            <person name="Cullen D."/>
            <person name="Martin F."/>
            <person name="Rosso M.-N."/>
            <person name="Henrissat B."/>
            <person name="Hibbett D."/>
            <person name="Martinez A.T."/>
            <person name="Grigoriev I.V."/>
        </authorList>
    </citation>
    <scope>NUCLEOTIDE SEQUENCE</scope>
    <source>
        <strain evidence="2">ATCC 90797</strain>
    </source>
</reference>
<name>A0A9P6A4Z0_PLEER</name>
<sequence>MSAHAKIKQSNPAKPPTMGEGDVDASLLWDWFNKSEIFFRHKPSISVDAWVEMITWGMSGIHAMCWLSVNSTNLSSMTWDTYKDHMCNLFLPSDWEHTTRMDVLRAQQGSCPFTDFSLDMMARNNLLASMDSFLNDEFLHDTLEANMDCELAQECNRENANSSTSFKDWLAEVKHIDECCHARLEEINQAFACLNVKTVHTAKSTPAPKMPFAPKNTSAASQAFIPIPKLLAEECTLLSKNGSCFKYCKFWAGHLGARCTAPPIDGSKYRTLTVRDVPPWPSNYVFRSAGISAVVINDENSPPGASISEVEPIISAVTAIWKASIDATLENVTESNGDI</sequence>
<feature type="region of interest" description="Disordered" evidence="1">
    <location>
        <begin position="1"/>
        <end position="20"/>
    </location>
</feature>
<comment type="caution">
    <text evidence="2">The sequence shown here is derived from an EMBL/GenBank/DDBJ whole genome shotgun (WGS) entry which is preliminary data.</text>
</comment>
<organism evidence="2 3">
    <name type="scientific">Pleurotus eryngii</name>
    <name type="common">Boletus of the steppes</name>
    <dbReference type="NCBI Taxonomy" id="5323"/>
    <lineage>
        <taxon>Eukaryota</taxon>
        <taxon>Fungi</taxon>
        <taxon>Dikarya</taxon>
        <taxon>Basidiomycota</taxon>
        <taxon>Agaricomycotina</taxon>
        <taxon>Agaricomycetes</taxon>
        <taxon>Agaricomycetidae</taxon>
        <taxon>Agaricales</taxon>
        <taxon>Pleurotineae</taxon>
        <taxon>Pleurotaceae</taxon>
        <taxon>Pleurotus</taxon>
    </lineage>
</organism>
<proteinExistence type="predicted"/>
<keyword evidence="3" id="KW-1185">Reference proteome</keyword>
<evidence type="ECO:0000313" key="3">
    <source>
        <dbReference type="Proteomes" id="UP000807025"/>
    </source>
</evidence>
<dbReference type="AlphaFoldDB" id="A0A9P6A4Z0"/>
<dbReference type="OrthoDB" id="2369050at2759"/>